<evidence type="ECO:0000259" key="1">
    <source>
        <dbReference type="Pfam" id="PF03372"/>
    </source>
</evidence>
<sequence length="172" mass="19828">MRADKECFRFNFGTFNVRGLSCEIKQNQLVEDFDRYKLDILCVQETKIKNGGDWTIRGHRVLLYETECRHYGNSFIIHKNLKPKVLRTWKISDRLRVLQISLDYGNAQNKGKVKSLTIYAPTSALTKNNPDKLDKFYNDLQTLIDSLPNNTLIIFAGDLNSKVGKGVEKRAV</sequence>
<reference evidence="2 3" key="1">
    <citation type="journal article" date="2021" name="Elife">
        <title>Chloroplast acquisition without the gene transfer in kleptoplastic sea slugs, Plakobranchus ocellatus.</title>
        <authorList>
            <person name="Maeda T."/>
            <person name="Takahashi S."/>
            <person name="Yoshida T."/>
            <person name="Shimamura S."/>
            <person name="Takaki Y."/>
            <person name="Nagai Y."/>
            <person name="Toyoda A."/>
            <person name="Suzuki Y."/>
            <person name="Arimoto A."/>
            <person name="Ishii H."/>
            <person name="Satoh N."/>
            <person name="Nishiyama T."/>
            <person name="Hasebe M."/>
            <person name="Maruyama T."/>
            <person name="Minagawa J."/>
            <person name="Obokata J."/>
            <person name="Shigenobu S."/>
        </authorList>
    </citation>
    <scope>NUCLEOTIDE SEQUENCE [LARGE SCALE GENOMIC DNA]</scope>
</reference>
<dbReference type="Pfam" id="PF03372">
    <property type="entry name" value="Exo_endo_phos"/>
    <property type="match status" value="1"/>
</dbReference>
<comment type="caution">
    <text evidence="2">The sequence shown here is derived from an EMBL/GenBank/DDBJ whole genome shotgun (WGS) entry which is preliminary data.</text>
</comment>
<accession>A0AAV3XY74</accession>
<dbReference type="AlphaFoldDB" id="A0AAV3XY74"/>
<dbReference type="EMBL" id="BLXT01000298">
    <property type="protein sequence ID" value="GFN75769.1"/>
    <property type="molecule type" value="Genomic_DNA"/>
</dbReference>
<dbReference type="GO" id="GO:0004527">
    <property type="term" value="F:exonuclease activity"/>
    <property type="evidence" value="ECO:0007669"/>
    <property type="project" value="UniProtKB-KW"/>
</dbReference>
<evidence type="ECO:0000313" key="2">
    <source>
        <dbReference type="EMBL" id="GFN75769.1"/>
    </source>
</evidence>
<keyword evidence="2" id="KW-0540">Nuclease</keyword>
<dbReference type="SUPFAM" id="SSF56219">
    <property type="entry name" value="DNase I-like"/>
    <property type="match status" value="1"/>
</dbReference>
<dbReference type="Proteomes" id="UP000735302">
    <property type="component" value="Unassembled WGS sequence"/>
</dbReference>
<feature type="domain" description="Endonuclease/exonuclease/phosphatase" evidence="1">
    <location>
        <begin position="13"/>
        <end position="161"/>
    </location>
</feature>
<dbReference type="InterPro" id="IPR036691">
    <property type="entry name" value="Endo/exonu/phosph_ase_sf"/>
</dbReference>
<keyword evidence="2" id="KW-0378">Hydrolase</keyword>
<evidence type="ECO:0000313" key="3">
    <source>
        <dbReference type="Proteomes" id="UP000735302"/>
    </source>
</evidence>
<proteinExistence type="predicted"/>
<organism evidence="2 3">
    <name type="scientific">Plakobranchus ocellatus</name>
    <dbReference type="NCBI Taxonomy" id="259542"/>
    <lineage>
        <taxon>Eukaryota</taxon>
        <taxon>Metazoa</taxon>
        <taxon>Spiralia</taxon>
        <taxon>Lophotrochozoa</taxon>
        <taxon>Mollusca</taxon>
        <taxon>Gastropoda</taxon>
        <taxon>Heterobranchia</taxon>
        <taxon>Euthyneura</taxon>
        <taxon>Panpulmonata</taxon>
        <taxon>Sacoglossa</taxon>
        <taxon>Placobranchoidea</taxon>
        <taxon>Plakobranchidae</taxon>
        <taxon>Plakobranchus</taxon>
    </lineage>
</organism>
<keyword evidence="2" id="KW-0255">Endonuclease</keyword>
<protein>
    <submittedName>
        <fullName evidence="2">Endonuclease exonuclease phosphatase domain containing protein</fullName>
    </submittedName>
</protein>
<keyword evidence="2" id="KW-0269">Exonuclease</keyword>
<dbReference type="GO" id="GO:0004519">
    <property type="term" value="F:endonuclease activity"/>
    <property type="evidence" value="ECO:0007669"/>
    <property type="project" value="UniProtKB-KW"/>
</dbReference>
<dbReference type="Gene3D" id="3.60.10.10">
    <property type="entry name" value="Endonuclease/exonuclease/phosphatase"/>
    <property type="match status" value="1"/>
</dbReference>
<dbReference type="InterPro" id="IPR005135">
    <property type="entry name" value="Endo/exonuclease/phosphatase"/>
</dbReference>
<gene>
    <name evidence="2" type="ORF">PoB_000227500</name>
</gene>
<keyword evidence="3" id="KW-1185">Reference proteome</keyword>
<name>A0AAV3XY74_9GAST</name>